<evidence type="ECO:0000256" key="1">
    <source>
        <dbReference type="ARBA" id="ARBA00005329"/>
    </source>
</evidence>
<comment type="cofactor">
    <cofactor evidence="7">
        <name>heme</name>
        <dbReference type="ChEBI" id="CHEBI:30413"/>
    </cofactor>
</comment>
<evidence type="ECO:0000256" key="4">
    <source>
        <dbReference type="ARBA" id="ARBA00022723"/>
    </source>
</evidence>
<sequence length="353" mass="37763">MTEPTSAPPNLPLRLAAIAVAVGGLAAAFAFAAGLFSPQRLTPAKLVNVLEQNGGVHPAYRRNHAKGICVVGHFESNGAGSEVSRATVFAKGSVPIVGRLAIPGGNPAASDGAAPIRSLALRFLPEHGEEWRTGMNAMPVFVVKDAQSFYELQQASQPQPGTGKPDPAKMGAFFKAHPESAAFLSWVKTAVPSSSYANSAYYGLNAFLLVDAQGREHPVRWSVQPQTPYQPLAAEQRNEANFLAADLQQRLAQGPVRWHLQLTLGEPGDPTDDATRAWPQNRRSIDAGEVVIERAVAEQGGPCQDVNYDPLVLPDGIRASDDPLLSARSAAYSESFNRRTREQAALPAQEQHP</sequence>
<dbReference type="GO" id="GO:0020037">
    <property type="term" value="F:heme binding"/>
    <property type="evidence" value="ECO:0007669"/>
    <property type="project" value="InterPro"/>
</dbReference>
<organism evidence="13 14">
    <name type="scientific">Pseudomonas knackmussii (strain DSM 6978 / CCUG 54928 / LMG 23759 / B13)</name>
    <dbReference type="NCBI Taxonomy" id="1301098"/>
    <lineage>
        <taxon>Bacteria</taxon>
        <taxon>Pseudomonadati</taxon>
        <taxon>Pseudomonadota</taxon>
        <taxon>Gammaproteobacteria</taxon>
        <taxon>Pseudomonadales</taxon>
        <taxon>Pseudomonadaceae</taxon>
        <taxon>Pseudomonas</taxon>
    </lineage>
</organism>
<feature type="active site" evidence="8">
    <location>
        <position position="64"/>
    </location>
</feature>
<gene>
    <name evidence="13" type="ORF">PKB_2707</name>
</gene>
<accession>A0A024HHF6</accession>
<keyword evidence="3 7" id="KW-0349">Heme</keyword>
<evidence type="ECO:0000259" key="12">
    <source>
        <dbReference type="SMART" id="SM01060"/>
    </source>
</evidence>
<evidence type="ECO:0000256" key="3">
    <source>
        <dbReference type="ARBA" id="ARBA00022617"/>
    </source>
</evidence>
<dbReference type="PIRSF" id="PIRSF000296">
    <property type="entry name" value="SrpA"/>
    <property type="match status" value="1"/>
</dbReference>
<dbReference type="GO" id="GO:0042744">
    <property type="term" value="P:hydrogen peroxide catabolic process"/>
    <property type="evidence" value="ECO:0007669"/>
    <property type="project" value="TreeGrafter"/>
</dbReference>
<dbReference type="GO" id="GO:0005737">
    <property type="term" value="C:cytoplasm"/>
    <property type="evidence" value="ECO:0007669"/>
    <property type="project" value="TreeGrafter"/>
</dbReference>
<evidence type="ECO:0000256" key="7">
    <source>
        <dbReference type="PIRNR" id="PIRNR000296"/>
    </source>
</evidence>
<evidence type="ECO:0000256" key="2">
    <source>
        <dbReference type="ARBA" id="ARBA00022559"/>
    </source>
</evidence>
<dbReference type="GO" id="GO:0042542">
    <property type="term" value="P:response to hydrogen peroxide"/>
    <property type="evidence" value="ECO:0007669"/>
    <property type="project" value="TreeGrafter"/>
</dbReference>
<feature type="domain" description="Catalase core" evidence="12">
    <location>
        <begin position="19"/>
        <end position="353"/>
    </location>
</feature>
<dbReference type="eggNOG" id="COG0753">
    <property type="taxonomic scope" value="Bacteria"/>
</dbReference>
<keyword evidence="4 7" id="KW-0479">Metal-binding</keyword>
<dbReference type="EMBL" id="HG322950">
    <property type="protein sequence ID" value="CDF84054.1"/>
    <property type="molecule type" value="Genomic_DNA"/>
</dbReference>
<dbReference type="CDD" id="cd08153">
    <property type="entry name" value="srpA_like"/>
    <property type="match status" value="1"/>
</dbReference>
<keyword evidence="11" id="KW-0472">Membrane</keyword>
<dbReference type="InterPro" id="IPR018028">
    <property type="entry name" value="Catalase"/>
</dbReference>
<dbReference type="GO" id="GO:0004096">
    <property type="term" value="F:catalase activity"/>
    <property type="evidence" value="ECO:0007669"/>
    <property type="project" value="InterPro"/>
</dbReference>
<evidence type="ECO:0000313" key="14">
    <source>
        <dbReference type="Proteomes" id="UP000025241"/>
    </source>
</evidence>
<dbReference type="STRING" id="1301098.PKB_2707"/>
<dbReference type="KEGG" id="pkc:PKB_2707"/>
<name>A0A024HHF6_PSEKB</name>
<dbReference type="PANTHER" id="PTHR11465">
    <property type="entry name" value="CATALASE"/>
    <property type="match status" value="1"/>
</dbReference>
<dbReference type="OrthoDB" id="255727at2"/>
<dbReference type="Gene3D" id="2.40.180.10">
    <property type="entry name" value="Catalase core domain"/>
    <property type="match status" value="1"/>
</dbReference>
<feature type="region of interest" description="Disordered" evidence="10">
    <location>
        <begin position="333"/>
        <end position="353"/>
    </location>
</feature>
<evidence type="ECO:0000256" key="8">
    <source>
        <dbReference type="PIRSR" id="PIRSR000296-1"/>
    </source>
</evidence>
<feature type="binding site" description="axial binding residue" evidence="9">
    <location>
        <position position="332"/>
    </location>
    <ligand>
        <name>heme</name>
        <dbReference type="ChEBI" id="CHEBI:30413"/>
    </ligand>
    <ligandPart>
        <name>Fe</name>
        <dbReference type="ChEBI" id="CHEBI:18248"/>
    </ligandPart>
</feature>
<comment type="function">
    <text evidence="7">Has an organic peroxide-dependent peroxidase activity.</text>
</comment>
<protein>
    <recommendedName>
        <fullName evidence="7">Catalase-related peroxidase</fullName>
        <ecNumber evidence="7">1.11.1.-</ecNumber>
    </recommendedName>
</protein>
<reference evidence="13 14" key="1">
    <citation type="submission" date="2013-03" db="EMBL/GenBank/DDBJ databases">
        <authorList>
            <person name="Linke B."/>
        </authorList>
    </citation>
    <scope>NUCLEOTIDE SEQUENCE [LARGE SCALE GENOMIC DNA]</scope>
    <source>
        <strain evidence="13 14">B13</strain>
    </source>
</reference>
<dbReference type="InterPro" id="IPR024168">
    <property type="entry name" value="Catalase_SrpA-type_pred"/>
</dbReference>
<dbReference type="InterPro" id="IPR020835">
    <property type="entry name" value="Catalase_sf"/>
</dbReference>
<dbReference type="PATRIC" id="fig|1301098.3.peg.2717"/>
<dbReference type="GO" id="GO:0046872">
    <property type="term" value="F:metal ion binding"/>
    <property type="evidence" value="ECO:0007669"/>
    <property type="project" value="UniProtKB-KW"/>
</dbReference>
<dbReference type="PANTHER" id="PTHR11465:SF9">
    <property type="entry name" value="CATALASE"/>
    <property type="match status" value="1"/>
</dbReference>
<keyword evidence="2 7" id="KW-0575">Peroxidase</keyword>
<dbReference type="PROSITE" id="PS51402">
    <property type="entry name" value="CATALASE_3"/>
    <property type="match status" value="1"/>
</dbReference>
<comment type="similarity">
    <text evidence="1 7">Belongs to the catalase family.</text>
</comment>
<feature type="transmembrane region" description="Helical" evidence="11">
    <location>
        <begin position="15"/>
        <end position="36"/>
    </location>
</feature>
<keyword evidence="14" id="KW-1185">Reference proteome</keyword>
<dbReference type="Proteomes" id="UP000025241">
    <property type="component" value="Chromosome I"/>
</dbReference>
<evidence type="ECO:0000256" key="6">
    <source>
        <dbReference type="ARBA" id="ARBA00023004"/>
    </source>
</evidence>
<evidence type="ECO:0000313" key="13">
    <source>
        <dbReference type="EMBL" id="CDF84054.1"/>
    </source>
</evidence>
<proteinExistence type="inferred from homology"/>
<dbReference type="HOGENOM" id="CLU_045961_1_0_6"/>
<keyword evidence="11" id="KW-0812">Transmembrane</keyword>
<reference evidence="13 14" key="2">
    <citation type="submission" date="2014-05" db="EMBL/GenBank/DDBJ databases">
        <title>Genome sequence of the 3-chlorobenzoate degrading bacterium Pseudomonas knackmussii B13 shows multiple evidence for horizontal gene transfer.</title>
        <authorList>
            <person name="Miyazaki R."/>
            <person name="Bertelli C."/>
            <person name="Falquet L."/>
            <person name="Robinson-Rechavi M."/>
            <person name="Gharib W."/>
            <person name="Roy S."/>
            <person name="Van der Meer J.R."/>
        </authorList>
    </citation>
    <scope>NUCLEOTIDE SEQUENCE [LARGE SCALE GENOMIC DNA]</scope>
    <source>
        <strain evidence="13 14">B13</strain>
    </source>
</reference>
<dbReference type="AlphaFoldDB" id="A0A024HHF6"/>
<dbReference type="RefSeq" id="WP_043252417.1">
    <property type="nucleotide sequence ID" value="NZ_HG322950.1"/>
</dbReference>
<evidence type="ECO:0000256" key="5">
    <source>
        <dbReference type="ARBA" id="ARBA00023002"/>
    </source>
</evidence>
<evidence type="ECO:0000256" key="9">
    <source>
        <dbReference type="PIRSR" id="PIRSR000296-2"/>
    </source>
</evidence>
<dbReference type="Pfam" id="PF00199">
    <property type="entry name" value="Catalase"/>
    <property type="match status" value="1"/>
</dbReference>
<keyword evidence="5 7" id="KW-0560">Oxidoreductase</keyword>
<dbReference type="EC" id="1.11.1.-" evidence="7"/>
<dbReference type="Gene3D" id="1.20.1280.120">
    <property type="match status" value="1"/>
</dbReference>
<keyword evidence="6 7" id="KW-0408">Iron</keyword>
<dbReference type="InterPro" id="IPR011614">
    <property type="entry name" value="Catalase_core"/>
</dbReference>
<dbReference type="SUPFAM" id="SSF56634">
    <property type="entry name" value="Heme-dependent catalase-like"/>
    <property type="match status" value="1"/>
</dbReference>
<keyword evidence="11" id="KW-1133">Transmembrane helix</keyword>
<evidence type="ECO:0000256" key="10">
    <source>
        <dbReference type="SAM" id="MobiDB-lite"/>
    </source>
</evidence>
<evidence type="ECO:0000256" key="11">
    <source>
        <dbReference type="SAM" id="Phobius"/>
    </source>
</evidence>
<dbReference type="SMART" id="SM01060">
    <property type="entry name" value="Catalase"/>
    <property type="match status" value="1"/>
</dbReference>